<protein>
    <submittedName>
        <fullName evidence="1">Uncharacterized protein</fullName>
    </submittedName>
</protein>
<accession>A0A846I575</accession>
<gene>
    <name evidence="1" type="ORF">EXM69_16125</name>
</gene>
<name>A0A846I575_CLOBO</name>
<proteinExistence type="predicted"/>
<dbReference type="Proteomes" id="UP000473887">
    <property type="component" value="Unassembled WGS sequence"/>
</dbReference>
<comment type="caution">
    <text evidence="1">The sequence shown here is derived from an EMBL/GenBank/DDBJ whole genome shotgun (WGS) entry which is preliminary data.</text>
</comment>
<evidence type="ECO:0000313" key="1">
    <source>
        <dbReference type="EMBL" id="NEZ93434.1"/>
    </source>
</evidence>
<sequence>MEEVFSNIIKYIRVKNRPTAVPYNYRILYKVMQLLLIICYCCGNRKGCSLEKMHMISNAINDKEELNNLLLFIEEKNNNLIIVRFDPVINRAIGYALSENLIIRQANGLFKLSPKGKNCVNEINKDTTLFIREKKIMESISFKLTEEKIKSLILDWRINNVEN</sequence>
<dbReference type="AlphaFoldDB" id="A0A846I575"/>
<organism evidence="1 2">
    <name type="scientific">Clostridium botulinum</name>
    <dbReference type="NCBI Taxonomy" id="1491"/>
    <lineage>
        <taxon>Bacteria</taxon>
        <taxon>Bacillati</taxon>
        <taxon>Bacillota</taxon>
        <taxon>Clostridia</taxon>
        <taxon>Eubacteriales</taxon>
        <taxon>Clostridiaceae</taxon>
        <taxon>Clostridium</taxon>
    </lineage>
</organism>
<evidence type="ECO:0000313" key="2">
    <source>
        <dbReference type="Proteomes" id="UP000473887"/>
    </source>
</evidence>
<dbReference type="EMBL" id="SGKC01000039">
    <property type="protein sequence ID" value="NEZ93434.1"/>
    <property type="molecule type" value="Genomic_DNA"/>
</dbReference>
<reference evidence="1 2" key="1">
    <citation type="submission" date="2019-02" db="EMBL/GenBank/DDBJ databases">
        <title>Genome sequencing of Clostridium botulinum clinical isolates.</title>
        <authorList>
            <person name="Brunt J."/>
            <person name="Van Vliet A.H.M."/>
            <person name="Stringer S.C."/>
            <person name="Grant K.A."/>
            <person name="Carter A.C."/>
            <person name="Peck M.W."/>
        </authorList>
    </citation>
    <scope>NUCLEOTIDE SEQUENCE [LARGE SCALE GENOMIC DNA]</scope>
    <source>
        <strain evidence="1 2">H142660711</strain>
    </source>
</reference>